<comment type="subcellular location">
    <subcellularLocation>
        <location evidence="1">Basolateral cell membrane</location>
        <topology evidence="1">Multi-pass membrane protein</topology>
    </subcellularLocation>
</comment>
<keyword evidence="3 10" id="KW-0812">Transmembrane</keyword>
<dbReference type="GO" id="GO:0016323">
    <property type="term" value="C:basolateral plasma membrane"/>
    <property type="evidence" value="ECO:0007669"/>
    <property type="project" value="UniProtKB-SubCell"/>
</dbReference>
<evidence type="ECO:0000256" key="11">
    <source>
        <dbReference type="SAM" id="MobiDB-lite"/>
    </source>
</evidence>
<dbReference type="PROSITE" id="PS51371">
    <property type="entry name" value="CBS"/>
    <property type="match status" value="1"/>
</dbReference>
<evidence type="ECO:0000256" key="6">
    <source>
        <dbReference type="ARBA" id="ARBA00023065"/>
    </source>
</evidence>
<keyword evidence="4" id="KW-0677">Repeat</keyword>
<keyword evidence="7 9" id="KW-0129">CBS domain</keyword>
<feature type="transmembrane region" description="Helical" evidence="12">
    <location>
        <begin position="272"/>
        <end position="290"/>
    </location>
</feature>
<dbReference type="Gene3D" id="3.10.580.10">
    <property type="entry name" value="CBS-domain"/>
    <property type="match status" value="1"/>
</dbReference>
<accession>A0A016T1A8</accession>
<gene>
    <name evidence="16" type="primary">Acey_s0150.g2786</name>
    <name evidence="16" type="ORF">Y032_0150g2786</name>
</gene>
<dbReference type="InterPro" id="IPR002550">
    <property type="entry name" value="CNNM"/>
</dbReference>
<dbReference type="GO" id="GO:0022857">
    <property type="term" value="F:transmembrane transporter activity"/>
    <property type="evidence" value="ECO:0007669"/>
    <property type="project" value="TreeGrafter"/>
</dbReference>
<dbReference type="GO" id="GO:0010960">
    <property type="term" value="P:magnesium ion homeostasis"/>
    <property type="evidence" value="ECO:0007669"/>
    <property type="project" value="InterPro"/>
</dbReference>
<reference evidence="17" key="1">
    <citation type="journal article" date="2015" name="Nat. Genet.">
        <title>The genome and transcriptome of the zoonotic hookworm Ancylostoma ceylanicum identify infection-specific gene families.</title>
        <authorList>
            <person name="Schwarz E.M."/>
            <person name="Hu Y."/>
            <person name="Antoshechkin I."/>
            <person name="Miller M.M."/>
            <person name="Sternberg P.W."/>
            <person name="Aroian R.V."/>
        </authorList>
    </citation>
    <scope>NUCLEOTIDE SEQUENCE</scope>
    <source>
        <strain evidence="17">HY135</strain>
    </source>
</reference>
<evidence type="ECO:0008006" key="18">
    <source>
        <dbReference type="Google" id="ProtNLM"/>
    </source>
</evidence>
<feature type="domain" description="CNNM transmembrane" evidence="15">
    <location>
        <begin position="183"/>
        <end position="363"/>
    </location>
</feature>
<evidence type="ECO:0000259" key="14">
    <source>
        <dbReference type="PROSITE" id="PS51371"/>
    </source>
</evidence>
<dbReference type="Proteomes" id="UP000024635">
    <property type="component" value="Unassembled WGS sequence"/>
</dbReference>
<dbReference type="InterPro" id="IPR000644">
    <property type="entry name" value="CBS_dom"/>
</dbReference>
<dbReference type="OrthoDB" id="5353557at2759"/>
<dbReference type="Pfam" id="PF01595">
    <property type="entry name" value="CNNM"/>
    <property type="match status" value="1"/>
</dbReference>
<dbReference type="GO" id="GO:0040026">
    <property type="term" value="P:positive regulation of vulval development"/>
    <property type="evidence" value="ECO:0007669"/>
    <property type="project" value="UniProtKB-ARBA"/>
</dbReference>
<evidence type="ECO:0000256" key="7">
    <source>
        <dbReference type="ARBA" id="ARBA00023122"/>
    </source>
</evidence>
<dbReference type="GO" id="GO:0040018">
    <property type="term" value="P:positive regulation of multicellular organism growth"/>
    <property type="evidence" value="ECO:0007669"/>
    <property type="project" value="UniProtKB-ARBA"/>
</dbReference>
<dbReference type="SUPFAM" id="SSF54631">
    <property type="entry name" value="CBS-domain pair"/>
    <property type="match status" value="1"/>
</dbReference>
<dbReference type="GO" id="GO:0032026">
    <property type="term" value="P:response to magnesium ion"/>
    <property type="evidence" value="ECO:0007669"/>
    <property type="project" value="UniProtKB-ARBA"/>
</dbReference>
<evidence type="ECO:0000256" key="1">
    <source>
        <dbReference type="ARBA" id="ARBA00004554"/>
    </source>
</evidence>
<dbReference type="GO" id="GO:0015693">
    <property type="term" value="P:magnesium ion transport"/>
    <property type="evidence" value="ECO:0007669"/>
    <property type="project" value="UniProtKB-ARBA"/>
</dbReference>
<evidence type="ECO:0000256" key="5">
    <source>
        <dbReference type="ARBA" id="ARBA00022989"/>
    </source>
</evidence>
<dbReference type="CDD" id="cd04590">
    <property type="entry name" value="CBS_pair_CorC_HlyC_assoc"/>
    <property type="match status" value="1"/>
</dbReference>
<keyword evidence="5 10" id="KW-1133">Transmembrane helix</keyword>
<evidence type="ECO:0000259" key="15">
    <source>
        <dbReference type="PROSITE" id="PS51846"/>
    </source>
</evidence>
<evidence type="ECO:0000256" key="9">
    <source>
        <dbReference type="PROSITE-ProRule" id="PRU00703"/>
    </source>
</evidence>
<evidence type="ECO:0000256" key="10">
    <source>
        <dbReference type="PROSITE-ProRule" id="PRU01193"/>
    </source>
</evidence>
<feature type="compositionally biased region" description="Low complexity" evidence="11">
    <location>
        <begin position="33"/>
        <end position="50"/>
    </location>
</feature>
<evidence type="ECO:0000313" key="16">
    <source>
        <dbReference type="EMBL" id="EYB96500.1"/>
    </source>
</evidence>
<dbReference type="PANTHER" id="PTHR12064:SF94">
    <property type="entry name" value="UNEXTENDED PROTEIN"/>
    <property type="match status" value="1"/>
</dbReference>
<dbReference type="InterPro" id="IPR045095">
    <property type="entry name" value="ACDP"/>
</dbReference>
<feature type="transmembrane region" description="Helical" evidence="12">
    <location>
        <begin position="191"/>
        <end position="214"/>
    </location>
</feature>
<keyword evidence="8 10" id="KW-0472">Membrane</keyword>
<keyword evidence="6" id="KW-0406">Ion transport</keyword>
<comment type="similarity">
    <text evidence="2">Belongs to the ACDP family.</text>
</comment>
<proteinExistence type="inferred from homology"/>
<comment type="caution">
    <text evidence="16">The sequence shown here is derived from an EMBL/GenBank/DDBJ whole genome shotgun (WGS) entry which is preliminary data.</text>
</comment>
<feature type="transmembrane region" description="Helical" evidence="12">
    <location>
        <begin position="246"/>
        <end position="266"/>
    </location>
</feature>
<dbReference type="InterPro" id="IPR044751">
    <property type="entry name" value="Ion_transp-like_CBS"/>
</dbReference>
<dbReference type="PROSITE" id="PS51846">
    <property type="entry name" value="CNNM"/>
    <property type="match status" value="1"/>
</dbReference>
<evidence type="ECO:0000313" key="17">
    <source>
        <dbReference type="Proteomes" id="UP000024635"/>
    </source>
</evidence>
<keyword evidence="17" id="KW-1185">Reference proteome</keyword>
<keyword evidence="13" id="KW-0732">Signal</keyword>
<name>A0A016T1A8_9BILA</name>
<dbReference type="EMBL" id="JARK01001486">
    <property type="protein sequence ID" value="EYB96500.1"/>
    <property type="molecule type" value="Genomic_DNA"/>
</dbReference>
<protein>
    <recommendedName>
        <fullName evidence="18">CNNM transmembrane domain-containing protein</fullName>
    </recommendedName>
</protein>
<dbReference type="GO" id="GO:1905941">
    <property type="term" value="P:positive regulation of gonad development"/>
    <property type="evidence" value="ECO:0007669"/>
    <property type="project" value="UniProtKB-ARBA"/>
</dbReference>
<keyword evidence="6" id="KW-0813">Transport</keyword>
<feature type="region of interest" description="Disordered" evidence="11">
    <location>
        <begin position="24"/>
        <end position="52"/>
    </location>
</feature>
<evidence type="ECO:0000256" key="13">
    <source>
        <dbReference type="SAM" id="SignalP"/>
    </source>
</evidence>
<dbReference type="FunFam" id="3.10.580.10:FF:000006">
    <property type="entry name" value="DUF21 and CBS domain protein"/>
    <property type="match status" value="1"/>
</dbReference>
<feature type="chain" id="PRO_5001490368" description="CNNM transmembrane domain-containing protein" evidence="13">
    <location>
        <begin position="17"/>
        <end position="558"/>
    </location>
</feature>
<organism evidence="16 17">
    <name type="scientific">Ancylostoma ceylanicum</name>
    <dbReference type="NCBI Taxonomy" id="53326"/>
    <lineage>
        <taxon>Eukaryota</taxon>
        <taxon>Metazoa</taxon>
        <taxon>Ecdysozoa</taxon>
        <taxon>Nematoda</taxon>
        <taxon>Chromadorea</taxon>
        <taxon>Rhabditida</taxon>
        <taxon>Rhabditina</taxon>
        <taxon>Rhabditomorpha</taxon>
        <taxon>Strongyloidea</taxon>
        <taxon>Ancylostomatidae</taxon>
        <taxon>Ancylostomatinae</taxon>
        <taxon>Ancylostoma</taxon>
    </lineage>
</organism>
<evidence type="ECO:0000256" key="8">
    <source>
        <dbReference type="ARBA" id="ARBA00023136"/>
    </source>
</evidence>
<feature type="transmembrane region" description="Helical" evidence="12">
    <location>
        <begin position="302"/>
        <end position="322"/>
    </location>
</feature>
<evidence type="ECO:0000256" key="12">
    <source>
        <dbReference type="SAM" id="Phobius"/>
    </source>
</evidence>
<evidence type="ECO:0000256" key="2">
    <source>
        <dbReference type="ARBA" id="ARBA00010484"/>
    </source>
</evidence>
<feature type="domain" description="CBS" evidence="14">
    <location>
        <begin position="449"/>
        <end position="516"/>
    </location>
</feature>
<sequence>MNILLLIFSLICYSQAVDDVQSNGNSSDVTEFAAETTPPSASAVPPLAAPNTTMPRQPSIFGMRVELPADDPFGYDKHGVCIVTPDEQFKVVIYGNHLDKIAQLIFTPTNSCADGKHVVKAANDFIVHFTHKATFHLILPMLPENVHAYKMCVKPKGPLSEMAMSPLDDVSTWITTEKPPKEYFLPLPVQVMVIAFLLCLSALFSGLTLGLMSLTPQELELVMKAGSPSEQKYASVILPIRKKGNLLLCALLLGNVIVNAAISILFGELTTGVLALIVSSVGIVIFGEIVPQSICVKKGLAVGAHTIMITQIFIFITYPIAWPVSKLLDCLLGDEYQAYDRKRLMELIRMSIKDDNGQVSNELKIAVGAMEIADKVVEDVMTRLADVFMIPDTTILNTKTVAEIVRMGYTRIPVYSDGDKNNVTDILFVKDLALLDPDDNFTVKTVCGYHKHPVKFVFNDTPLSILLEAFKKGEGHLAMVKKLCDAEDHDPTYELVGVVTLEDIVEEILQAEINDEFDVVSDNVNKIKRKNLQQRDMSKMFDKEAPQIQISLQVSVFT</sequence>
<dbReference type="PANTHER" id="PTHR12064">
    <property type="entry name" value="METAL TRANSPORTER CNNM"/>
    <property type="match status" value="1"/>
</dbReference>
<dbReference type="GO" id="GO:0008340">
    <property type="term" value="P:determination of adult lifespan"/>
    <property type="evidence" value="ECO:0007669"/>
    <property type="project" value="UniProtKB-ARBA"/>
</dbReference>
<evidence type="ECO:0000256" key="4">
    <source>
        <dbReference type="ARBA" id="ARBA00022737"/>
    </source>
</evidence>
<dbReference type="STRING" id="53326.A0A016T1A8"/>
<dbReference type="InterPro" id="IPR046342">
    <property type="entry name" value="CBS_dom_sf"/>
</dbReference>
<evidence type="ECO:0000256" key="3">
    <source>
        <dbReference type="ARBA" id="ARBA00022692"/>
    </source>
</evidence>
<dbReference type="AlphaFoldDB" id="A0A016T1A8"/>
<feature type="signal peptide" evidence="13">
    <location>
        <begin position="1"/>
        <end position="16"/>
    </location>
</feature>